<dbReference type="PANTHER" id="PTHR43317">
    <property type="entry name" value="THERMOSPERMINE SYNTHASE ACAULIS5"/>
    <property type="match status" value="1"/>
</dbReference>
<dbReference type="PANTHER" id="PTHR43317:SF1">
    <property type="entry name" value="THERMOSPERMINE SYNTHASE ACAULIS5"/>
    <property type="match status" value="1"/>
</dbReference>
<evidence type="ECO:0000313" key="9">
    <source>
        <dbReference type="Proteomes" id="UP000199169"/>
    </source>
</evidence>
<evidence type="ECO:0000256" key="6">
    <source>
        <dbReference type="PROSITE-ProRule" id="PRU00354"/>
    </source>
</evidence>
<proteinExistence type="inferred from homology"/>
<name>A0A1A8XQC0_9PROT</name>
<evidence type="ECO:0000313" key="8">
    <source>
        <dbReference type="EMBL" id="SBT06652.1"/>
    </source>
</evidence>
<evidence type="ECO:0000256" key="2">
    <source>
        <dbReference type="ARBA" id="ARBA00022679"/>
    </source>
</evidence>
<comment type="pathway">
    <text evidence="5">Amine and polyamine biosynthesis; spermidine biosynthesis; spermidine from putrescine: step 1/1.</text>
</comment>
<dbReference type="STRING" id="1860102.ACCAA_350058"/>
<feature type="binding site" evidence="5">
    <location>
        <position position="319"/>
    </location>
    <ligand>
        <name>S-methyl-5'-thioadenosine</name>
        <dbReference type="ChEBI" id="CHEBI:17509"/>
    </ligand>
</feature>
<feature type="active site" description="Proton acceptor" evidence="5 6">
    <location>
        <position position="371"/>
    </location>
</feature>
<dbReference type="InterPro" id="IPR030373">
    <property type="entry name" value="PABS_CS"/>
</dbReference>
<feature type="transmembrane region" description="Helical" evidence="5">
    <location>
        <begin position="77"/>
        <end position="102"/>
    </location>
</feature>
<evidence type="ECO:0000256" key="4">
    <source>
        <dbReference type="ARBA" id="ARBA00023115"/>
    </source>
</evidence>
<dbReference type="SUPFAM" id="SSF53335">
    <property type="entry name" value="S-adenosyl-L-methionine-dependent methyltransferases"/>
    <property type="match status" value="1"/>
</dbReference>
<dbReference type="GO" id="GO:0010487">
    <property type="term" value="F:thermospermine synthase activity"/>
    <property type="evidence" value="ECO:0007669"/>
    <property type="project" value="UniProtKB-ARBA"/>
</dbReference>
<dbReference type="GO" id="GO:0008295">
    <property type="term" value="P:spermidine biosynthetic process"/>
    <property type="evidence" value="ECO:0007669"/>
    <property type="project" value="UniProtKB-UniRule"/>
</dbReference>
<dbReference type="GO" id="GO:0005886">
    <property type="term" value="C:plasma membrane"/>
    <property type="evidence" value="ECO:0007669"/>
    <property type="project" value="UniProtKB-SubCell"/>
</dbReference>
<dbReference type="InterPro" id="IPR030374">
    <property type="entry name" value="PABS"/>
</dbReference>
<comment type="catalytic activity">
    <reaction evidence="5">
        <text>S-adenosyl 3-(methylsulfanyl)propylamine + putrescine = S-methyl-5'-thioadenosine + spermidine + H(+)</text>
        <dbReference type="Rhea" id="RHEA:12721"/>
        <dbReference type="ChEBI" id="CHEBI:15378"/>
        <dbReference type="ChEBI" id="CHEBI:17509"/>
        <dbReference type="ChEBI" id="CHEBI:57443"/>
        <dbReference type="ChEBI" id="CHEBI:57834"/>
        <dbReference type="ChEBI" id="CHEBI:326268"/>
        <dbReference type="EC" id="2.5.1.16"/>
    </reaction>
</comment>
<dbReference type="HAMAP" id="MF_00198">
    <property type="entry name" value="Spermidine_synth"/>
    <property type="match status" value="1"/>
</dbReference>
<keyword evidence="3 5" id="KW-0745">Spermidine biosynthesis</keyword>
<feature type="binding site" evidence="5">
    <location>
        <position position="275"/>
    </location>
    <ligand>
        <name>spermidine</name>
        <dbReference type="ChEBI" id="CHEBI:57834"/>
    </ligand>
</feature>
<comment type="subunit">
    <text evidence="5">Homodimer or homotetramer.</text>
</comment>
<comment type="caution">
    <text evidence="5">Lacks conserved residue(s) required for the propagation of feature annotation.</text>
</comment>
<protein>
    <recommendedName>
        <fullName evidence="5">Polyamine aminopropyltransferase</fullName>
    </recommendedName>
    <alternativeName>
        <fullName evidence="5">Putrescine aminopropyltransferase</fullName>
        <shortName evidence="5">PAPT</shortName>
    </alternativeName>
    <alternativeName>
        <fullName evidence="5">Spermidine synthase</fullName>
        <shortName evidence="5">SPDS</shortName>
        <shortName evidence="5">SPDSY</shortName>
        <ecNumber evidence="5">2.5.1.16</ecNumber>
    </alternativeName>
</protein>
<dbReference type="Gene3D" id="3.40.50.150">
    <property type="entry name" value="Vaccinia Virus protein VP39"/>
    <property type="match status" value="1"/>
</dbReference>
<dbReference type="UniPathway" id="UPA00248">
    <property type="reaction ID" value="UER00314"/>
</dbReference>
<feature type="transmembrane region" description="Helical" evidence="5">
    <location>
        <begin position="170"/>
        <end position="192"/>
    </location>
</feature>
<keyword evidence="9" id="KW-1185">Reference proteome</keyword>
<dbReference type="AlphaFoldDB" id="A0A1A8XQC0"/>
<comment type="similarity">
    <text evidence="1 5">Belongs to the spermidine/spermine synthase family.</text>
</comment>
<dbReference type="GO" id="GO:0004766">
    <property type="term" value="F:spermidine synthase activity"/>
    <property type="evidence" value="ECO:0007669"/>
    <property type="project" value="UniProtKB-UniRule"/>
</dbReference>
<feature type="transmembrane region" description="Helical" evidence="5">
    <location>
        <begin position="47"/>
        <end position="65"/>
    </location>
</feature>
<sequence length="509" mass="56561">MLGLSTVKNEMKHALLFSVFIVASCGLAYELIAGALASYLLGDSVTQFSTVIGTYLFAMGIGSWLSRYVERHLVARFIQVELMVGVLGGFSAAALFFVFAWSPAPFKLALYLVVAGIGVLVGLEIPLIMRILKRDLVFKDLVSQVLTFDYLGALAVSILFPVLLVPHLGLMRSGLLFGLLNVIVALWAWGLFREQLQNFAWLRVQGGIAMLVLVVAFAAAGELTSLAEAHLYADEIVHAENTPYQRIVVTRWKDDLRLHLNNNLQFSSRDEYRYHEALVHPGLSTLPAARQVLVLGGGDGLALREILKYPQIESVTLVDLDPAMTRLFATAPPLRKLNQDALLSPKVRVVNADALQWLEDNDDLFDFVVVDFPDPSNFAIGKLYSSAFYRLLNKHLTGEALAVIQSTSPLYARQSFWCVVTTLESVGLVTTPYHALVPSFGEWGFVLAGRRAYKAPTSYAVDTRFLTAETTPALFLFPKDMARVGAEVNRLNSQVLVRYFEREWRQVIR</sequence>
<keyword evidence="4 5" id="KW-0620">Polyamine biosynthesis</keyword>
<accession>A0A1A8XQC0</accession>
<dbReference type="NCBIfam" id="NF002956">
    <property type="entry name" value="PRK03612.1"/>
    <property type="match status" value="1"/>
</dbReference>
<comment type="function">
    <text evidence="5">Catalyzes the irreversible transfer of a propylamine group from the amino donor S-adenosylmethioninamine (decarboxy-AdoMet) to putrescine (1,4-diaminobutane) to yield spermidine.</text>
</comment>
<reference evidence="8 9" key="1">
    <citation type="submission" date="2016-06" db="EMBL/GenBank/DDBJ databases">
        <authorList>
            <person name="Kjaerup R.B."/>
            <person name="Dalgaard T.S."/>
            <person name="Juul-Madsen H.R."/>
        </authorList>
    </citation>
    <scope>NUCLEOTIDE SEQUENCE [LARGE SCALE GENOMIC DNA]</scope>
    <source>
        <strain evidence="8">3</strain>
    </source>
</reference>
<feature type="binding site" evidence="5">
    <location>
        <begin position="353"/>
        <end position="354"/>
    </location>
    <ligand>
        <name>S-methyl-5'-thioadenosine</name>
        <dbReference type="ChEBI" id="CHEBI:17509"/>
    </ligand>
</feature>
<keyword evidence="5" id="KW-0472">Membrane</keyword>
<dbReference type="RefSeq" id="WP_425394481.1">
    <property type="nucleotide sequence ID" value="NZ_FLQX01000111.1"/>
</dbReference>
<feature type="transmembrane region" description="Helical" evidence="5">
    <location>
        <begin position="108"/>
        <end position="129"/>
    </location>
</feature>
<dbReference type="CDD" id="cd02440">
    <property type="entry name" value="AdoMet_MTases"/>
    <property type="match status" value="1"/>
</dbReference>
<feature type="binding site" evidence="5">
    <location>
        <position position="299"/>
    </location>
    <ligand>
        <name>spermidine</name>
        <dbReference type="ChEBI" id="CHEBI:57834"/>
    </ligand>
</feature>
<dbReference type="PROSITE" id="PS51006">
    <property type="entry name" value="PABS_2"/>
    <property type="match status" value="1"/>
</dbReference>
<evidence type="ECO:0000259" key="7">
    <source>
        <dbReference type="PROSITE" id="PS51006"/>
    </source>
</evidence>
<keyword evidence="5" id="KW-1003">Cell membrane</keyword>
<feature type="transmembrane region" description="Helical" evidence="5">
    <location>
        <begin position="141"/>
        <end position="164"/>
    </location>
</feature>
<dbReference type="EC" id="2.5.1.16" evidence="5"/>
<organism evidence="8 9">
    <name type="scientific">Candidatus Accumulibacter aalborgensis</name>
    <dbReference type="NCBI Taxonomy" id="1860102"/>
    <lineage>
        <taxon>Bacteria</taxon>
        <taxon>Pseudomonadati</taxon>
        <taxon>Pseudomonadota</taxon>
        <taxon>Betaproteobacteria</taxon>
        <taxon>Candidatus Accumulibacter</taxon>
    </lineage>
</organism>
<evidence type="ECO:0000256" key="5">
    <source>
        <dbReference type="HAMAP-Rule" id="MF_00198"/>
    </source>
</evidence>
<feature type="transmembrane region" description="Helical" evidence="5">
    <location>
        <begin position="14"/>
        <end position="41"/>
    </location>
</feature>
<evidence type="ECO:0000256" key="1">
    <source>
        <dbReference type="ARBA" id="ARBA00007867"/>
    </source>
</evidence>
<evidence type="ECO:0000256" key="3">
    <source>
        <dbReference type="ARBA" id="ARBA00023066"/>
    </source>
</evidence>
<feature type="binding site" evidence="5">
    <location>
        <position position="245"/>
    </location>
    <ligand>
        <name>S-methyl-5'-thioadenosine</name>
        <dbReference type="ChEBI" id="CHEBI:17509"/>
    </ligand>
</feature>
<dbReference type="Proteomes" id="UP000199169">
    <property type="component" value="Unassembled WGS sequence"/>
</dbReference>
<dbReference type="InterPro" id="IPR029063">
    <property type="entry name" value="SAM-dependent_MTases_sf"/>
</dbReference>
<keyword evidence="5" id="KW-1133">Transmembrane helix</keyword>
<gene>
    <name evidence="5 8" type="primary">speE</name>
    <name evidence="8" type="ORF">ACCAA_350058</name>
</gene>
<comment type="subcellular location">
    <subcellularLocation>
        <location evidence="5">Cell membrane</location>
        <topology evidence="5">Multi-pass membrane protein</topology>
    </subcellularLocation>
</comment>
<dbReference type="InterPro" id="IPR001045">
    <property type="entry name" value="Spermi_synthase"/>
</dbReference>
<dbReference type="PROSITE" id="PS01330">
    <property type="entry name" value="PABS_1"/>
    <property type="match status" value="1"/>
</dbReference>
<feature type="transmembrane region" description="Helical" evidence="5">
    <location>
        <begin position="199"/>
        <end position="220"/>
    </location>
</feature>
<dbReference type="EMBL" id="FLQX01000111">
    <property type="protein sequence ID" value="SBT06652.1"/>
    <property type="molecule type" value="Genomic_DNA"/>
</dbReference>
<feature type="domain" description="PABS" evidence="7">
    <location>
        <begin position="211"/>
        <end position="450"/>
    </location>
</feature>
<keyword evidence="5" id="KW-0812">Transmembrane</keyword>
<keyword evidence="2 5" id="KW-0808">Transferase</keyword>
<dbReference type="Pfam" id="PF01564">
    <property type="entry name" value="Spermine_synth"/>
    <property type="match status" value="1"/>
</dbReference>